<protein>
    <submittedName>
        <fullName evidence="1">Uncharacterized protein</fullName>
    </submittedName>
</protein>
<reference evidence="1 2" key="1">
    <citation type="submission" date="2019-05" db="EMBL/GenBank/DDBJ databases">
        <title>Another draft genome of Portunus trituberculatus and its Hox gene families provides insights of decapod evolution.</title>
        <authorList>
            <person name="Jeong J.-H."/>
            <person name="Song I."/>
            <person name="Kim S."/>
            <person name="Choi T."/>
            <person name="Kim D."/>
            <person name="Ryu S."/>
            <person name="Kim W."/>
        </authorList>
    </citation>
    <scope>NUCLEOTIDE SEQUENCE [LARGE SCALE GENOMIC DNA]</scope>
    <source>
        <tissue evidence="1">Muscle</tissue>
    </source>
</reference>
<comment type="caution">
    <text evidence="1">The sequence shown here is derived from an EMBL/GenBank/DDBJ whole genome shotgun (WGS) entry which is preliminary data.</text>
</comment>
<dbReference type="Proteomes" id="UP000324222">
    <property type="component" value="Unassembled WGS sequence"/>
</dbReference>
<gene>
    <name evidence="1" type="ORF">E2C01_057450</name>
</gene>
<sequence>MNKETRHVLKGLKNKRKKIGEEINNQINRPKTNTMHTPTITIRHYSILLSASYTTRQQINCIHQHTTHAPDLTNNTLKITDESSRVLSKTS</sequence>
<keyword evidence="2" id="KW-1185">Reference proteome</keyword>
<organism evidence="1 2">
    <name type="scientific">Portunus trituberculatus</name>
    <name type="common">Swimming crab</name>
    <name type="synonym">Neptunus trituberculatus</name>
    <dbReference type="NCBI Taxonomy" id="210409"/>
    <lineage>
        <taxon>Eukaryota</taxon>
        <taxon>Metazoa</taxon>
        <taxon>Ecdysozoa</taxon>
        <taxon>Arthropoda</taxon>
        <taxon>Crustacea</taxon>
        <taxon>Multicrustacea</taxon>
        <taxon>Malacostraca</taxon>
        <taxon>Eumalacostraca</taxon>
        <taxon>Eucarida</taxon>
        <taxon>Decapoda</taxon>
        <taxon>Pleocyemata</taxon>
        <taxon>Brachyura</taxon>
        <taxon>Eubrachyura</taxon>
        <taxon>Portunoidea</taxon>
        <taxon>Portunidae</taxon>
        <taxon>Portuninae</taxon>
        <taxon>Portunus</taxon>
    </lineage>
</organism>
<evidence type="ECO:0000313" key="1">
    <source>
        <dbReference type="EMBL" id="MPC63352.1"/>
    </source>
</evidence>
<accession>A0A5B7GWU1</accession>
<dbReference type="EMBL" id="VSRR010020697">
    <property type="protein sequence ID" value="MPC63352.1"/>
    <property type="molecule type" value="Genomic_DNA"/>
</dbReference>
<name>A0A5B7GWU1_PORTR</name>
<dbReference type="AlphaFoldDB" id="A0A5B7GWU1"/>
<evidence type="ECO:0000313" key="2">
    <source>
        <dbReference type="Proteomes" id="UP000324222"/>
    </source>
</evidence>
<proteinExistence type="predicted"/>